<evidence type="ECO:0000313" key="17">
    <source>
        <dbReference type="EMBL" id="GGW84971.1"/>
    </source>
</evidence>
<keyword evidence="10" id="KW-0573">Peptidoglycan synthesis</keyword>
<dbReference type="Proteomes" id="UP000608345">
    <property type="component" value="Unassembled WGS sequence"/>
</dbReference>
<feature type="active site" description="Proton acceptor" evidence="13">
    <location>
        <position position="115"/>
    </location>
</feature>
<evidence type="ECO:0000256" key="10">
    <source>
        <dbReference type="ARBA" id="ARBA00022984"/>
    </source>
</evidence>
<accession>A0A918JKA6</accession>
<dbReference type="Gene3D" id="3.40.710.10">
    <property type="entry name" value="DD-peptidase/beta-lactamase superfamily"/>
    <property type="match status" value="1"/>
</dbReference>
<organism evidence="17 18">
    <name type="scientific">Advenella faeciporci</name>
    <dbReference type="NCBI Taxonomy" id="797535"/>
    <lineage>
        <taxon>Bacteria</taxon>
        <taxon>Pseudomonadati</taxon>
        <taxon>Pseudomonadota</taxon>
        <taxon>Betaproteobacteria</taxon>
        <taxon>Burkholderiales</taxon>
        <taxon>Alcaligenaceae</taxon>
    </lineage>
</organism>
<gene>
    <name evidence="17" type="ORF">GCM10011450_13780</name>
</gene>
<keyword evidence="5" id="KW-0121">Carboxypeptidase</keyword>
<evidence type="ECO:0000256" key="3">
    <source>
        <dbReference type="ARBA" id="ARBA00007164"/>
    </source>
</evidence>
<feature type="active site" description="Acyl-ester intermediate" evidence="13">
    <location>
        <position position="112"/>
    </location>
</feature>
<dbReference type="SUPFAM" id="SSF56601">
    <property type="entry name" value="beta-lactamase/transpeptidase-like"/>
    <property type="match status" value="1"/>
</dbReference>
<dbReference type="GO" id="GO:0071555">
    <property type="term" value="P:cell wall organization"/>
    <property type="evidence" value="ECO:0007669"/>
    <property type="project" value="UniProtKB-KW"/>
</dbReference>
<evidence type="ECO:0000259" key="16">
    <source>
        <dbReference type="SMART" id="SM00936"/>
    </source>
</evidence>
<dbReference type="PANTHER" id="PTHR21581">
    <property type="entry name" value="D-ALANYL-D-ALANINE CARBOXYPEPTIDASE"/>
    <property type="match status" value="1"/>
</dbReference>
<dbReference type="AlphaFoldDB" id="A0A918JKA6"/>
<evidence type="ECO:0000256" key="15">
    <source>
        <dbReference type="RuleBase" id="RU004016"/>
    </source>
</evidence>
<evidence type="ECO:0000256" key="6">
    <source>
        <dbReference type="ARBA" id="ARBA00022670"/>
    </source>
</evidence>
<sequence>MSSRRLLLGMIVVALAGGAYYFYDKNKTPAQAETTVNGSVVTSVLNNPASAAAKAPEVRSSITVTNAQTPVVSDFASVAPPSPPIKAWMVFDVNSNQIIGNVEPDLKISPASLTKLMTASLVFAALDDKRISLDQMVTVSEKAWKTGGSRMFIEVNKQVSVGDLLQGMIVQSGNDATVQLAEVVAGSESVFVGQMNQEAKAFGMNNTSFGDPTGLPSPDTYTTVRDLSILAQHIIKDHPSYYHYFSQPDFTYNKIKQSNRNGLLYRNIGVDGLKTGHTDDAGYCLISTAVRDGRRVISIVVGANSIRDREQISQTLLDWGFQNFSNKTVAEAGKPLVQSRVWEGETKQVSLGSLSPVTVTVPRGQENAVQVVTQYDGKLVAPLAKGQTVGSVQFVLDGKILKQEPLVVTEAVAQAGFVGRMWDKLLGMF</sequence>
<evidence type="ECO:0000256" key="5">
    <source>
        <dbReference type="ARBA" id="ARBA00022645"/>
    </source>
</evidence>
<evidence type="ECO:0000256" key="13">
    <source>
        <dbReference type="PIRSR" id="PIRSR618044-1"/>
    </source>
</evidence>
<feature type="active site" evidence="13">
    <location>
        <position position="172"/>
    </location>
</feature>
<keyword evidence="9" id="KW-0133">Cell shape</keyword>
<dbReference type="InterPro" id="IPR037167">
    <property type="entry name" value="Peptidase_S11_C_sf"/>
</dbReference>
<comment type="caution">
    <text evidence="17">The sequence shown here is derived from an EMBL/GenBank/DDBJ whole genome shotgun (WGS) entry which is preliminary data.</text>
</comment>
<reference evidence="17" key="1">
    <citation type="journal article" date="2014" name="Int. J. Syst. Evol. Microbiol.">
        <title>Complete genome sequence of Corynebacterium casei LMG S-19264T (=DSM 44701T), isolated from a smear-ripened cheese.</title>
        <authorList>
            <consortium name="US DOE Joint Genome Institute (JGI-PGF)"/>
            <person name="Walter F."/>
            <person name="Albersmeier A."/>
            <person name="Kalinowski J."/>
            <person name="Ruckert C."/>
        </authorList>
    </citation>
    <scope>NUCLEOTIDE SEQUENCE</scope>
    <source>
        <strain evidence="17">KCTC 23732</strain>
    </source>
</reference>
<feature type="binding site" evidence="14">
    <location>
        <position position="274"/>
    </location>
    <ligand>
        <name>substrate</name>
    </ligand>
</feature>
<reference evidence="17" key="2">
    <citation type="submission" date="2020-09" db="EMBL/GenBank/DDBJ databases">
        <authorList>
            <person name="Sun Q."/>
            <person name="Kim S."/>
        </authorList>
    </citation>
    <scope>NUCLEOTIDE SEQUENCE</scope>
    <source>
        <strain evidence="17">KCTC 23732</strain>
    </source>
</reference>
<keyword evidence="7" id="KW-0732">Signal</keyword>
<proteinExistence type="inferred from homology"/>
<dbReference type="Pfam" id="PF00768">
    <property type="entry name" value="Peptidase_S11"/>
    <property type="match status" value="1"/>
</dbReference>
<dbReference type="EC" id="3.4.16.4" evidence="4"/>
<dbReference type="GO" id="GO:0006508">
    <property type="term" value="P:proteolysis"/>
    <property type="evidence" value="ECO:0007669"/>
    <property type="project" value="UniProtKB-KW"/>
</dbReference>
<dbReference type="GO" id="GO:0009002">
    <property type="term" value="F:serine-type D-Ala-D-Ala carboxypeptidase activity"/>
    <property type="evidence" value="ECO:0007669"/>
    <property type="project" value="UniProtKB-EC"/>
</dbReference>
<evidence type="ECO:0000256" key="11">
    <source>
        <dbReference type="ARBA" id="ARBA00023316"/>
    </source>
</evidence>
<evidence type="ECO:0000256" key="4">
    <source>
        <dbReference type="ARBA" id="ARBA00012448"/>
    </source>
</evidence>
<dbReference type="PRINTS" id="PR00725">
    <property type="entry name" value="DADACBPTASE1"/>
</dbReference>
<evidence type="ECO:0000256" key="7">
    <source>
        <dbReference type="ARBA" id="ARBA00022729"/>
    </source>
</evidence>
<dbReference type="InterPro" id="IPR018044">
    <property type="entry name" value="Peptidase_S11"/>
</dbReference>
<evidence type="ECO:0000313" key="18">
    <source>
        <dbReference type="Proteomes" id="UP000608345"/>
    </source>
</evidence>
<dbReference type="GO" id="GO:0008360">
    <property type="term" value="P:regulation of cell shape"/>
    <property type="evidence" value="ECO:0007669"/>
    <property type="project" value="UniProtKB-KW"/>
</dbReference>
<dbReference type="InterPro" id="IPR015956">
    <property type="entry name" value="Peniciliin-bd_prot_C_sf"/>
</dbReference>
<dbReference type="Pfam" id="PF07943">
    <property type="entry name" value="PBP5_C"/>
    <property type="match status" value="1"/>
</dbReference>
<evidence type="ECO:0000256" key="8">
    <source>
        <dbReference type="ARBA" id="ARBA00022801"/>
    </source>
</evidence>
<comment type="function">
    <text evidence="1">Removes C-terminal D-alanyl residues from sugar-peptide cell wall precursors.</text>
</comment>
<evidence type="ECO:0000256" key="14">
    <source>
        <dbReference type="PIRSR" id="PIRSR618044-2"/>
    </source>
</evidence>
<evidence type="ECO:0000256" key="12">
    <source>
        <dbReference type="ARBA" id="ARBA00034000"/>
    </source>
</evidence>
<dbReference type="SUPFAM" id="SSF69189">
    <property type="entry name" value="Penicillin-binding protein associated domain"/>
    <property type="match status" value="1"/>
</dbReference>
<dbReference type="EMBL" id="BMYS01000007">
    <property type="protein sequence ID" value="GGW84971.1"/>
    <property type="molecule type" value="Genomic_DNA"/>
</dbReference>
<keyword evidence="6" id="KW-0645">Protease</keyword>
<comment type="pathway">
    <text evidence="2">Cell wall biogenesis; peptidoglycan biosynthesis.</text>
</comment>
<dbReference type="GO" id="GO:0009252">
    <property type="term" value="P:peptidoglycan biosynthetic process"/>
    <property type="evidence" value="ECO:0007669"/>
    <property type="project" value="UniProtKB-KW"/>
</dbReference>
<keyword evidence="11" id="KW-0961">Cell wall biogenesis/degradation</keyword>
<dbReference type="InterPro" id="IPR001967">
    <property type="entry name" value="Peptidase_S11_N"/>
</dbReference>
<feature type="domain" description="Peptidase S11 D-Ala-D-Ala carboxypeptidase A C-terminal" evidence="16">
    <location>
        <begin position="324"/>
        <end position="414"/>
    </location>
</feature>
<keyword evidence="8" id="KW-0378">Hydrolase</keyword>
<evidence type="ECO:0000256" key="1">
    <source>
        <dbReference type="ARBA" id="ARBA00003217"/>
    </source>
</evidence>
<comment type="similarity">
    <text evidence="3 15">Belongs to the peptidase S11 family.</text>
</comment>
<dbReference type="InterPro" id="IPR012907">
    <property type="entry name" value="Peptidase_S11_C"/>
</dbReference>
<protein>
    <recommendedName>
        <fullName evidence="4">serine-type D-Ala-D-Ala carboxypeptidase</fullName>
        <ecNumber evidence="4">3.4.16.4</ecNumber>
    </recommendedName>
</protein>
<comment type="catalytic activity">
    <reaction evidence="12">
        <text>Preferential cleavage: (Ac)2-L-Lys-D-Ala-|-D-Ala. Also transpeptidation of peptidyl-alanyl moieties that are N-acyl substituents of D-alanine.</text>
        <dbReference type="EC" id="3.4.16.4"/>
    </reaction>
</comment>
<dbReference type="PANTHER" id="PTHR21581:SF6">
    <property type="entry name" value="TRAFFICKING PROTEIN PARTICLE COMPLEX SUBUNIT 12"/>
    <property type="match status" value="1"/>
</dbReference>
<name>A0A918JKA6_9BURK</name>
<keyword evidence="18" id="KW-1185">Reference proteome</keyword>
<evidence type="ECO:0000256" key="2">
    <source>
        <dbReference type="ARBA" id="ARBA00004752"/>
    </source>
</evidence>
<dbReference type="Gene3D" id="2.60.410.10">
    <property type="entry name" value="D-Ala-D-Ala carboxypeptidase, C-terminal domain"/>
    <property type="match status" value="1"/>
</dbReference>
<dbReference type="InterPro" id="IPR012338">
    <property type="entry name" value="Beta-lactam/transpept-like"/>
</dbReference>
<evidence type="ECO:0000256" key="9">
    <source>
        <dbReference type="ARBA" id="ARBA00022960"/>
    </source>
</evidence>
<dbReference type="SMART" id="SM00936">
    <property type="entry name" value="PBP5_C"/>
    <property type="match status" value="1"/>
</dbReference>
<dbReference type="RefSeq" id="WP_189384750.1">
    <property type="nucleotide sequence ID" value="NZ_BAABFY010000053.1"/>
</dbReference>